<keyword evidence="1" id="KW-0479">Metal-binding</keyword>
<sequence length="213" mass="24786">MVQCCVPCCSNRNDINKEILFYRFSRDEKEKKKWLRLIQWDKFTPNYNSRVCGWHFPDKAAGTTRFAWSDGKAFTKHITPKRVAGPSQNNLNVATQTPSTVVLEIENDMLRQENDKLKQEVEKQKQTFSFSQISSHPDKVNYYTGLPDAATVLFLEALLSKFELKYHFDWNVKNVSAARKMEVIIALIATDVEALNTCRLQGERNQARKRWSF</sequence>
<accession>A0A9Y4N889</accession>
<dbReference type="SUPFAM" id="SSF57716">
    <property type="entry name" value="Glucocorticoid receptor-like (DNA-binding domain)"/>
    <property type="match status" value="1"/>
</dbReference>
<keyword evidence="2 5" id="KW-0863">Zinc-finger</keyword>
<keyword evidence="6" id="KW-0175">Coiled coil</keyword>
<dbReference type="RefSeq" id="XP_008291147.1">
    <property type="nucleotide sequence ID" value="XM_008292925.1"/>
</dbReference>
<evidence type="ECO:0000256" key="2">
    <source>
        <dbReference type="ARBA" id="ARBA00022771"/>
    </source>
</evidence>
<dbReference type="PROSITE" id="PS50950">
    <property type="entry name" value="ZF_THAP"/>
    <property type="match status" value="1"/>
</dbReference>
<feature type="coiled-coil region" evidence="6">
    <location>
        <begin position="100"/>
        <end position="127"/>
    </location>
</feature>
<evidence type="ECO:0000256" key="4">
    <source>
        <dbReference type="ARBA" id="ARBA00023125"/>
    </source>
</evidence>
<organism evidence="8 9">
    <name type="scientific">Stegastes partitus</name>
    <name type="common">bicolor damselfish</name>
    <dbReference type="NCBI Taxonomy" id="144197"/>
    <lineage>
        <taxon>Eukaryota</taxon>
        <taxon>Metazoa</taxon>
        <taxon>Chordata</taxon>
        <taxon>Craniata</taxon>
        <taxon>Vertebrata</taxon>
        <taxon>Euteleostomi</taxon>
        <taxon>Actinopterygii</taxon>
        <taxon>Neopterygii</taxon>
        <taxon>Teleostei</taxon>
        <taxon>Neoteleostei</taxon>
        <taxon>Acanthomorphata</taxon>
        <taxon>Ovalentaria</taxon>
        <taxon>Pomacentridae</taxon>
        <taxon>Stegastes</taxon>
    </lineage>
</organism>
<dbReference type="GeneID" id="103365483"/>
<dbReference type="Proteomes" id="UP000694891">
    <property type="component" value="Unplaced"/>
</dbReference>
<dbReference type="Pfam" id="PF05485">
    <property type="entry name" value="THAP"/>
    <property type="match status" value="1"/>
</dbReference>
<evidence type="ECO:0000259" key="7">
    <source>
        <dbReference type="PROSITE" id="PS50950"/>
    </source>
</evidence>
<evidence type="ECO:0000256" key="1">
    <source>
        <dbReference type="ARBA" id="ARBA00022723"/>
    </source>
</evidence>
<name>A0A9Y4N889_9TELE</name>
<gene>
    <name evidence="9" type="primary">LOC103365483</name>
</gene>
<evidence type="ECO:0000256" key="3">
    <source>
        <dbReference type="ARBA" id="ARBA00022833"/>
    </source>
</evidence>
<proteinExistence type="predicted"/>
<dbReference type="InterPro" id="IPR006612">
    <property type="entry name" value="THAP_Znf"/>
</dbReference>
<protein>
    <submittedName>
        <fullName evidence="9">Uncharacterized protein LOC103365483</fullName>
    </submittedName>
</protein>
<dbReference type="InterPro" id="IPR038441">
    <property type="entry name" value="THAP_Znf_sf"/>
</dbReference>
<dbReference type="GO" id="GO:0008270">
    <property type="term" value="F:zinc ion binding"/>
    <property type="evidence" value="ECO:0007669"/>
    <property type="project" value="UniProtKB-KW"/>
</dbReference>
<dbReference type="AlphaFoldDB" id="A0A9Y4N889"/>
<dbReference type="GO" id="GO:0003677">
    <property type="term" value="F:DNA binding"/>
    <property type="evidence" value="ECO:0007669"/>
    <property type="project" value="UniProtKB-UniRule"/>
</dbReference>
<feature type="domain" description="THAP-type" evidence="7">
    <location>
        <begin position="1"/>
        <end position="83"/>
    </location>
</feature>
<evidence type="ECO:0000256" key="6">
    <source>
        <dbReference type="SAM" id="Coils"/>
    </source>
</evidence>
<evidence type="ECO:0000256" key="5">
    <source>
        <dbReference type="PROSITE-ProRule" id="PRU00309"/>
    </source>
</evidence>
<keyword evidence="4 5" id="KW-0238">DNA-binding</keyword>
<dbReference type="PANTHER" id="PTHR23080">
    <property type="entry name" value="THAP DOMAIN PROTEIN"/>
    <property type="match status" value="1"/>
</dbReference>
<reference evidence="9" key="1">
    <citation type="submission" date="2025-08" db="UniProtKB">
        <authorList>
            <consortium name="RefSeq"/>
        </authorList>
    </citation>
    <scope>IDENTIFICATION</scope>
</reference>
<evidence type="ECO:0000313" key="9">
    <source>
        <dbReference type="RefSeq" id="XP_008291147.1"/>
    </source>
</evidence>
<dbReference type="PANTHER" id="PTHR23080:SF143">
    <property type="entry name" value="SI:DKEY-56D12.4"/>
    <property type="match status" value="1"/>
</dbReference>
<keyword evidence="3" id="KW-0862">Zinc</keyword>
<dbReference type="Gene3D" id="6.20.210.20">
    <property type="entry name" value="THAP domain"/>
    <property type="match status" value="1"/>
</dbReference>
<evidence type="ECO:0000313" key="8">
    <source>
        <dbReference type="Proteomes" id="UP000694891"/>
    </source>
</evidence>
<keyword evidence="8" id="KW-1185">Reference proteome</keyword>